<dbReference type="Pfam" id="PF20629">
    <property type="entry name" value="GD_AH_C"/>
    <property type="match status" value="1"/>
</dbReference>
<protein>
    <submittedName>
        <fullName evidence="4">Altronate hydrolase</fullName>
    </submittedName>
</protein>
<sequence length="498" mass="53310">MGQKVLHLSDVDDVVVALEPLQEGECVATPLGPVTARASIALGHKLAVRHVREGQPVHKYGFPIGIATRDIEPGEWVHTHNLRTALTESASYVYRPKLSARPVLDDGLTFRGFVRPDGQVGVRNEIWVLNTVGCVNKVAERLADLANARWRGDGIDGIYHFPHPYGCSQLGDDLGYTQALLAGLIRHPNAAGVLVVGLGCENNRIDVLRDRLDPAVAERVAFLELQRTTDEFAEGMKLLEGLVERARTFARQPVPIARLKLGLKCGGSDGLSGVTANPLVGQVADRVVARGGTALLSEVPEMFGAETVLMDRADSAETFAKIVDLIQSWKDYYTRHGQPVYENPSPGNKAGGITTLEEKSLGAVQKGGRVSQVVDVLSYGEPAVKPGLNLVSAPGNDMVSVSALAASGAHVILFTTGRGTPFGGPVPTLKIASNHPLAAAKPSWIDFDAGRILLGESMEALADDLFQQVIRVASGEELAKHEVNGYREIAIFKDGVTL</sequence>
<dbReference type="Pfam" id="PF04295">
    <property type="entry name" value="GD_AH_second"/>
    <property type="match status" value="1"/>
</dbReference>
<comment type="similarity">
    <text evidence="1">Belongs to the UxaA family.</text>
</comment>
<dbReference type="InterPro" id="IPR044144">
    <property type="entry name" value="SAF_UxaA/GarD"/>
</dbReference>
<feature type="domain" description="SAF" evidence="3">
    <location>
        <begin position="12"/>
        <end position="83"/>
    </location>
</feature>
<evidence type="ECO:0000256" key="1">
    <source>
        <dbReference type="ARBA" id="ARBA00010986"/>
    </source>
</evidence>
<dbReference type="OrthoDB" id="9804574at2"/>
<accession>A0A1N7NHY3</accession>
<organism evidence="4 5">
    <name type="scientific">Alicyclobacillus vulcanalis</name>
    <dbReference type="NCBI Taxonomy" id="252246"/>
    <lineage>
        <taxon>Bacteria</taxon>
        <taxon>Bacillati</taxon>
        <taxon>Bacillota</taxon>
        <taxon>Bacilli</taxon>
        <taxon>Bacillales</taxon>
        <taxon>Alicyclobacillaceae</taxon>
        <taxon>Alicyclobacillus</taxon>
    </lineage>
</organism>
<dbReference type="GO" id="GO:0019698">
    <property type="term" value="P:D-galacturonate catabolic process"/>
    <property type="evidence" value="ECO:0007669"/>
    <property type="project" value="TreeGrafter"/>
</dbReference>
<dbReference type="InterPro" id="IPR052172">
    <property type="entry name" value="UxaA_altronate/galactarate_dh"/>
</dbReference>
<dbReference type="SMART" id="SM00858">
    <property type="entry name" value="SAF"/>
    <property type="match status" value="1"/>
</dbReference>
<evidence type="ECO:0000256" key="2">
    <source>
        <dbReference type="ARBA" id="ARBA00023239"/>
    </source>
</evidence>
<dbReference type="InterPro" id="IPR007392">
    <property type="entry name" value="GD_AH_second"/>
</dbReference>
<proteinExistence type="inferred from homology"/>
<dbReference type="EMBL" id="FTOO01000008">
    <property type="protein sequence ID" value="SIS97910.1"/>
    <property type="molecule type" value="Genomic_DNA"/>
</dbReference>
<keyword evidence="5" id="KW-1185">Reference proteome</keyword>
<evidence type="ECO:0000259" key="3">
    <source>
        <dbReference type="SMART" id="SM00858"/>
    </source>
</evidence>
<keyword evidence="2" id="KW-0456">Lyase</keyword>
<gene>
    <name evidence="4" type="ORF">SAMN05421799_108141</name>
</gene>
<dbReference type="GO" id="GO:0016787">
    <property type="term" value="F:hydrolase activity"/>
    <property type="evidence" value="ECO:0007669"/>
    <property type="project" value="UniProtKB-KW"/>
</dbReference>
<dbReference type="CDD" id="cd11613">
    <property type="entry name" value="SAF_AH_GD"/>
    <property type="match status" value="1"/>
</dbReference>
<dbReference type="PANTHER" id="PTHR30536:SF5">
    <property type="entry name" value="ALTRONATE DEHYDRATASE"/>
    <property type="match status" value="1"/>
</dbReference>
<dbReference type="Pfam" id="PF08666">
    <property type="entry name" value="SAF"/>
    <property type="match status" value="1"/>
</dbReference>
<dbReference type="Gene3D" id="2.30.130.110">
    <property type="match status" value="1"/>
</dbReference>
<dbReference type="Proteomes" id="UP000186156">
    <property type="component" value="Unassembled WGS sequence"/>
</dbReference>
<dbReference type="InterPro" id="IPR013974">
    <property type="entry name" value="SAF"/>
</dbReference>
<evidence type="ECO:0000313" key="5">
    <source>
        <dbReference type="Proteomes" id="UP000186156"/>
    </source>
</evidence>
<dbReference type="STRING" id="252246.SAMN05421799_108141"/>
<evidence type="ECO:0000313" key="4">
    <source>
        <dbReference type="EMBL" id="SIS97910.1"/>
    </source>
</evidence>
<dbReference type="PANTHER" id="PTHR30536">
    <property type="entry name" value="ALTRONATE/GALACTARATE DEHYDRATASE"/>
    <property type="match status" value="1"/>
</dbReference>
<reference evidence="5" key="1">
    <citation type="submission" date="2017-01" db="EMBL/GenBank/DDBJ databases">
        <authorList>
            <person name="Varghese N."/>
            <person name="Submissions S."/>
        </authorList>
    </citation>
    <scope>NUCLEOTIDE SEQUENCE [LARGE SCALE GENOMIC DNA]</scope>
    <source>
        <strain evidence="5">DSM 16176</strain>
    </source>
</reference>
<dbReference type="AlphaFoldDB" id="A0A1N7NHY3"/>
<keyword evidence="4" id="KW-0378">Hydrolase</keyword>
<dbReference type="InterPro" id="IPR048332">
    <property type="entry name" value="GD_AH_C"/>
</dbReference>
<dbReference type="RefSeq" id="WP_076347814.1">
    <property type="nucleotide sequence ID" value="NZ_FTOO01000008.1"/>
</dbReference>
<dbReference type="GO" id="GO:0016829">
    <property type="term" value="F:lyase activity"/>
    <property type="evidence" value="ECO:0007669"/>
    <property type="project" value="UniProtKB-KW"/>
</dbReference>
<name>A0A1N7NHY3_9BACL</name>